<dbReference type="GO" id="GO:0004077">
    <property type="term" value="F:biotin--[biotin carboxyl-carrier protein] ligase activity"/>
    <property type="evidence" value="ECO:0007669"/>
    <property type="project" value="UniProtKB-EC"/>
</dbReference>
<dbReference type="GO" id="GO:0009249">
    <property type="term" value="P:protein lipoylation"/>
    <property type="evidence" value="ECO:0007669"/>
    <property type="project" value="UniProtKB-ARBA"/>
</dbReference>
<dbReference type="InterPro" id="IPR045864">
    <property type="entry name" value="aa-tRNA-synth_II/BPL/LPL"/>
</dbReference>
<dbReference type="PANTHER" id="PTHR12835:SF5">
    <property type="entry name" value="BIOTIN--PROTEIN LIGASE"/>
    <property type="match status" value="1"/>
</dbReference>
<evidence type="ECO:0000256" key="1">
    <source>
        <dbReference type="ARBA" id="ARBA00022598"/>
    </source>
</evidence>
<dbReference type="Gene3D" id="3.30.930.10">
    <property type="entry name" value="Bira Bifunctional Protein, Domain 2"/>
    <property type="match status" value="1"/>
</dbReference>
<dbReference type="InterPro" id="IPR004143">
    <property type="entry name" value="BPL_LPL_catalytic"/>
</dbReference>
<dbReference type="PROSITE" id="PS51733">
    <property type="entry name" value="BPL_LPL_CATALYTIC"/>
    <property type="match status" value="1"/>
</dbReference>
<accession>A0A7X2XSY1</accession>
<dbReference type="Gene3D" id="2.30.30.100">
    <property type="match status" value="1"/>
</dbReference>
<dbReference type="EMBL" id="WNJO01000001">
    <property type="protein sequence ID" value="MTV81064.1"/>
    <property type="molecule type" value="Genomic_DNA"/>
</dbReference>
<gene>
    <name evidence="3" type="ORF">GM612_00160</name>
</gene>
<evidence type="ECO:0000313" key="3">
    <source>
        <dbReference type="EMBL" id="MTV81064.1"/>
    </source>
</evidence>
<evidence type="ECO:0000259" key="2">
    <source>
        <dbReference type="PROSITE" id="PS51733"/>
    </source>
</evidence>
<evidence type="ECO:0000313" key="4">
    <source>
        <dbReference type="Proteomes" id="UP000466388"/>
    </source>
</evidence>
<dbReference type="CDD" id="cd16442">
    <property type="entry name" value="BPL"/>
    <property type="match status" value="1"/>
</dbReference>
<dbReference type="EC" id="6.3.4.15" evidence="3"/>
<dbReference type="PANTHER" id="PTHR12835">
    <property type="entry name" value="BIOTIN PROTEIN LIGASE"/>
    <property type="match status" value="1"/>
</dbReference>
<dbReference type="GO" id="GO:0016740">
    <property type="term" value="F:transferase activity"/>
    <property type="evidence" value="ECO:0007669"/>
    <property type="project" value="UniProtKB-ARBA"/>
</dbReference>
<dbReference type="SUPFAM" id="SSF55681">
    <property type="entry name" value="Class II aaRS and biotin synthetases"/>
    <property type="match status" value="1"/>
</dbReference>
<keyword evidence="4" id="KW-1185">Reference proteome</keyword>
<comment type="caution">
    <text evidence="3">The sequence shown here is derived from an EMBL/GenBank/DDBJ whole genome shotgun (WGS) entry which is preliminary data.</text>
</comment>
<keyword evidence="1 3" id="KW-0436">Ligase</keyword>
<sequence length="267" mass="30114">MLVLSQIRSFIMTDAEIKLEIERVIRSKITFWHFSTIDSTNAYAKIICRQRQLNTPVIIWSDQQTAGVGRFKRPFYSSQNGGLYLTVIFPHSRPDPQAIGLLTTGLAVATFNAILTVFKITTDLKWVNDLYLNHRKIAGILTEIGAQGALIVGIGINLYQQDFPSALKAIAGNLLTSQPSDEQRTSFLIQLVAEITRLTQTYTNHQHLAIYRRHLSFLGQSIQVQYGNQLFTGIASNINDFGELEMIDDQDHQLHTFNAGEITKIFD</sequence>
<reference evidence="3 4" key="1">
    <citation type="submission" date="2019-11" db="EMBL/GenBank/DDBJ databases">
        <title>Lactobacillus sp. nov. CRM56-3, isolated from fermented tea leaves.</title>
        <authorList>
            <person name="Phuengjayaem S."/>
            <person name="Tanasupawat S."/>
        </authorList>
    </citation>
    <scope>NUCLEOTIDE SEQUENCE [LARGE SCALE GENOMIC DNA]</scope>
    <source>
        <strain evidence="3 4">CRM56-3</strain>
    </source>
</reference>
<dbReference type="InterPro" id="IPR004408">
    <property type="entry name" value="Biotin_CoA_COase_ligase"/>
</dbReference>
<organism evidence="3 4">
    <name type="scientific">Secundilactobacillus folii</name>
    <dbReference type="NCBI Taxonomy" id="2678357"/>
    <lineage>
        <taxon>Bacteria</taxon>
        <taxon>Bacillati</taxon>
        <taxon>Bacillota</taxon>
        <taxon>Bacilli</taxon>
        <taxon>Lactobacillales</taxon>
        <taxon>Lactobacillaceae</taxon>
        <taxon>Secundilactobacillus</taxon>
    </lineage>
</organism>
<dbReference type="NCBIfam" id="TIGR00121">
    <property type="entry name" value="birA_ligase"/>
    <property type="match status" value="1"/>
</dbReference>
<protein>
    <submittedName>
        <fullName evidence="3">Biotin--[acetyl-CoA-carboxylase] ligase</fullName>
        <ecNumber evidence="3">6.3.4.15</ecNumber>
    </submittedName>
</protein>
<proteinExistence type="predicted"/>
<feature type="domain" description="BPL/LPL catalytic" evidence="2">
    <location>
        <begin position="23"/>
        <end position="203"/>
    </location>
</feature>
<name>A0A7X2XSY1_9LACO</name>
<dbReference type="AlphaFoldDB" id="A0A7X2XSY1"/>
<dbReference type="GO" id="GO:0005737">
    <property type="term" value="C:cytoplasm"/>
    <property type="evidence" value="ECO:0007669"/>
    <property type="project" value="TreeGrafter"/>
</dbReference>
<dbReference type="Proteomes" id="UP000466388">
    <property type="component" value="Unassembled WGS sequence"/>
</dbReference>
<dbReference type="Pfam" id="PF03099">
    <property type="entry name" value="BPL_LplA_LipB"/>
    <property type="match status" value="1"/>
</dbReference>